<evidence type="ECO:0000313" key="1">
    <source>
        <dbReference type="EMBL" id="JAE36533.1"/>
    </source>
</evidence>
<protein>
    <submittedName>
        <fullName evidence="1">Uncharacterized protein</fullName>
    </submittedName>
</protein>
<accession>A0A0A9HUE3</accession>
<reference evidence="1" key="2">
    <citation type="journal article" date="2015" name="Data Brief">
        <title>Shoot transcriptome of the giant reed, Arundo donax.</title>
        <authorList>
            <person name="Barrero R.A."/>
            <person name="Guerrero F.D."/>
            <person name="Moolhuijzen P."/>
            <person name="Goolsby J.A."/>
            <person name="Tidwell J."/>
            <person name="Bellgard S.E."/>
            <person name="Bellgard M.I."/>
        </authorList>
    </citation>
    <scope>NUCLEOTIDE SEQUENCE</scope>
    <source>
        <tissue evidence="1">Shoot tissue taken approximately 20 cm above the soil surface</tissue>
    </source>
</reference>
<name>A0A0A9HUE3_ARUDO</name>
<sequence>MPFFGSPFSVAKRGHFVASWRSPFPQSSPF</sequence>
<reference evidence="1" key="1">
    <citation type="submission" date="2014-09" db="EMBL/GenBank/DDBJ databases">
        <authorList>
            <person name="Magalhaes I.L.F."/>
            <person name="Oliveira U."/>
            <person name="Santos F.R."/>
            <person name="Vidigal T.H.D.A."/>
            <person name="Brescovit A.D."/>
            <person name="Santos A.J."/>
        </authorList>
    </citation>
    <scope>NUCLEOTIDE SEQUENCE</scope>
    <source>
        <tissue evidence="1">Shoot tissue taken approximately 20 cm above the soil surface</tissue>
    </source>
</reference>
<proteinExistence type="predicted"/>
<organism evidence="1">
    <name type="scientific">Arundo donax</name>
    <name type="common">Giant reed</name>
    <name type="synonym">Donax arundinaceus</name>
    <dbReference type="NCBI Taxonomy" id="35708"/>
    <lineage>
        <taxon>Eukaryota</taxon>
        <taxon>Viridiplantae</taxon>
        <taxon>Streptophyta</taxon>
        <taxon>Embryophyta</taxon>
        <taxon>Tracheophyta</taxon>
        <taxon>Spermatophyta</taxon>
        <taxon>Magnoliopsida</taxon>
        <taxon>Liliopsida</taxon>
        <taxon>Poales</taxon>
        <taxon>Poaceae</taxon>
        <taxon>PACMAD clade</taxon>
        <taxon>Arundinoideae</taxon>
        <taxon>Arundineae</taxon>
        <taxon>Arundo</taxon>
    </lineage>
</organism>
<dbReference type="AlphaFoldDB" id="A0A0A9HUE3"/>
<dbReference type="EMBL" id="GBRH01161363">
    <property type="protein sequence ID" value="JAE36533.1"/>
    <property type="molecule type" value="Transcribed_RNA"/>
</dbReference>